<dbReference type="Proteomes" id="UP000004995">
    <property type="component" value="Unassembled WGS sequence"/>
</dbReference>
<dbReference type="EMBL" id="AGNK02000564">
    <property type="status" value="NOT_ANNOTATED_CDS"/>
    <property type="molecule type" value="Genomic_DNA"/>
</dbReference>
<dbReference type="EnsemblPlants" id="KQL31635">
    <property type="protein sequence ID" value="KQL31635"/>
    <property type="gene ID" value="SETIT_020430mg"/>
</dbReference>
<protein>
    <submittedName>
        <fullName evidence="1">Uncharacterized protein</fullName>
    </submittedName>
</protein>
<dbReference type="Gramene" id="KQL31635">
    <property type="protein sequence ID" value="KQL31635"/>
    <property type="gene ID" value="SETIT_020430mg"/>
</dbReference>
<keyword evidence="2" id="KW-1185">Reference proteome</keyword>
<name>K3Z1L2_SETIT</name>
<reference evidence="1" key="2">
    <citation type="submission" date="2018-08" db="UniProtKB">
        <authorList>
            <consortium name="EnsemblPlants"/>
        </authorList>
    </citation>
    <scope>IDENTIFICATION</scope>
    <source>
        <strain evidence="1">Yugu1</strain>
    </source>
</reference>
<proteinExistence type="predicted"/>
<sequence length="45" mass="5315">MMVIGKKIIQMDIWKWNQQYAVQTIKHTKNNIDSGNLTYGFGIRM</sequence>
<reference evidence="2" key="1">
    <citation type="journal article" date="2012" name="Nat. Biotechnol.">
        <title>Reference genome sequence of the model plant Setaria.</title>
        <authorList>
            <person name="Bennetzen J.L."/>
            <person name="Schmutz J."/>
            <person name="Wang H."/>
            <person name="Percifield R."/>
            <person name="Hawkins J."/>
            <person name="Pontaroli A.C."/>
            <person name="Estep M."/>
            <person name="Feng L."/>
            <person name="Vaughn J.N."/>
            <person name="Grimwood J."/>
            <person name="Jenkins J."/>
            <person name="Barry K."/>
            <person name="Lindquist E."/>
            <person name="Hellsten U."/>
            <person name="Deshpande S."/>
            <person name="Wang X."/>
            <person name="Wu X."/>
            <person name="Mitros T."/>
            <person name="Triplett J."/>
            <person name="Yang X."/>
            <person name="Ye C.Y."/>
            <person name="Mauro-Herrera M."/>
            <person name="Wang L."/>
            <person name="Li P."/>
            <person name="Sharma M."/>
            <person name="Sharma R."/>
            <person name="Ronald P.C."/>
            <person name="Panaud O."/>
            <person name="Kellogg E.A."/>
            <person name="Brutnell T.P."/>
            <person name="Doust A.N."/>
            <person name="Tuskan G.A."/>
            <person name="Rokhsar D."/>
            <person name="Devos K.M."/>
        </authorList>
    </citation>
    <scope>NUCLEOTIDE SEQUENCE [LARGE SCALE GENOMIC DNA]</scope>
    <source>
        <strain evidence="2">cv. Yugu1</strain>
    </source>
</reference>
<dbReference type="InParanoid" id="K3Z1L2"/>
<evidence type="ECO:0000313" key="2">
    <source>
        <dbReference type="Proteomes" id="UP000004995"/>
    </source>
</evidence>
<organism evidence="1 2">
    <name type="scientific">Setaria italica</name>
    <name type="common">Foxtail millet</name>
    <name type="synonym">Panicum italicum</name>
    <dbReference type="NCBI Taxonomy" id="4555"/>
    <lineage>
        <taxon>Eukaryota</taxon>
        <taxon>Viridiplantae</taxon>
        <taxon>Streptophyta</taxon>
        <taxon>Embryophyta</taxon>
        <taxon>Tracheophyta</taxon>
        <taxon>Spermatophyta</taxon>
        <taxon>Magnoliopsida</taxon>
        <taxon>Liliopsida</taxon>
        <taxon>Poales</taxon>
        <taxon>Poaceae</taxon>
        <taxon>PACMAD clade</taxon>
        <taxon>Panicoideae</taxon>
        <taxon>Panicodae</taxon>
        <taxon>Paniceae</taxon>
        <taxon>Cenchrinae</taxon>
        <taxon>Setaria</taxon>
    </lineage>
</organism>
<dbReference type="AlphaFoldDB" id="K3Z1L2"/>
<accession>K3Z1L2</accession>
<evidence type="ECO:0000313" key="1">
    <source>
        <dbReference type="EnsemblPlants" id="KQL31635"/>
    </source>
</evidence>
<dbReference type="HOGENOM" id="CLU_3208518_0_0_1"/>